<reference evidence="3" key="1">
    <citation type="journal article" date="2020" name="Stud. Mycol.">
        <title>101 Dothideomycetes genomes: a test case for predicting lifestyles and emergence of pathogens.</title>
        <authorList>
            <person name="Haridas S."/>
            <person name="Albert R."/>
            <person name="Binder M."/>
            <person name="Bloem J."/>
            <person name="Labutti K."/>
            <person name="Salamov A."/>
            <person name="Andreopoulos B."/>
            <person name="Baker S."/>
            <person name="Barry K."/>
            <person name="Bills G."/>
            <person name="Bluhm B."/>
            <person name="Cannon C."/>
            <person name="Castanera R."/>
            <person name="Culley D."/>
            <person name="Daum C."/>
            <person name="Ezra D."/>
            <person name="Gonzalez J."/>
            <person name="Henrissat B."/>
            <person name="Kuo A."/>
            <person name="Liang C."/>
            <person name="Lipzen A."/>
            <person name="Lutzoni F."/>
            <person name="Magnuson J."/>
            <person name="Mondo S."/>
            <person name="Nolan M."/>
            <person name="Ohm R."/>
            <person name="Pangilinan J."/>
            <person name="Park H.-J."/>
            <person name="Ramirez L."/>
            <person name="Alfaro M."/>
            <person name="Sun H."/>
            <person name="Tritt A."/>
            <person name="Yoshinaga Y."/>
            <person name="Zwiers L.-H."/>
            <person name="Turgeon B."/>
            <person name="Goodwin S."/>
            <person name="Spatafora J."/>
            <person name="Crous P."/>
            <person name="Grigoriev I."/>
        </authorList>
    </citation>
    <scope>NUCLEOTIDE SEQUENCE</scope>
    <source>
        <strain evidence="3">CBS 122368</strain>
    </source>
</reference>
<dbReference type="RefSeq" id="XP_033685354.1">
    <property type="nucleotide sequence ID" value="XM_033828887.1"/>
</dbReference>
<sequence length="148" mass="16129">MCNWILCAQAVLPSVAVHAKPRGDIGCQQYCSKDVKEPGRSRMRALLMSLPFAMGERITAVTHALPSRRSYQPKKTELHEPQEQSSAGDPWVNQKIRQASSSVAPRSHVYEGAVPSRCALPSDEANIEGIPAVYNVEPRPGGYGGSEE</sequence>
<accession>A0A6A6ILC9</accession>
<feature type="chain" id="PRO_5025450837" evidence="2">
    <location>
        <begin position="20"/>
        <end position="148"/>
    </location>
</feature>
<organism evidence="3 4">
    <name type="scientific">Trematosphaeria pertusa</name>
    <dbReference type="NCBI Taxonomy" id="390896"/>
    <lineage>
        <taxon>Eukaryota</taxon>
        <taxon>Fungi</taxon>
        <taxon>Dikarya</taxon>
        <taxon>Ascomycota</taxon>
        <taxon>Pezizomycotina</taxon>
        <taxon>Dothideomycetes</taxon>
        <taxon>Pleosporomycetidae</taxon>
        <taxon>Pleosporales</taxon>
        <taxon>Massarineae</taxon>
        <taxon>Trematosphaeriaceae</taxon>
        <taxon>Trematosphaeria</taxon>
    </lineage>
</organism>
<protein>
    <submittedName>
        <fullName evidence="3">Uncharacterized protein</fullName>
    </submittedName>
</protein>
<keyword evidence="4" id="KW-1185">Reference proteome</keyword>
<feature type="region of interest" description="Disordered" evidence="1">
    <location>
        <begin position="65"/>
        <end position="108"/>
    </location>
</feature>
<evidence type="ECO:0000256" key="1">
    <source>
        <dbReference type="SAM" id="MobiDB-lite"/>
    </source>
</evidence>
<proteinExistence type="predicted"/>
<name>A0A6A6ILC9_9PLEO</name>
<dbReference type="EMBL" id="ML987194">
    <property type="protein sequence ID" value="KAF2250350.1"/>
    <property type="molecule type" value="Genomic_DNA"/>
</dbReference>
<evidence type="ECO:0000313" key="4">
    <source>
        <dbReference type="Proteomes" id="UP000800094"/>
    </source>
</evidence>
<dbReference type="Proteomes" id="UP000800094">
    <property type="component" value="Unassembled WGS sequence"/>
</dbReference>
<evidence type="ECO:0000256" key="2">
    <source>
        <dbReference type="SAM" id="SignalP"/>
    </source>
</evidence>
<gene>
    <name evidence="3" type="ORF">BU26DRAFT_518746</name>
</gene>
<feature type="compositionally biased region" description="Polar residues" evidence="1">
    <location>
        <begin position="95"/>
        <end position="104"/>
    </location>
</feature>
<dbReference type="GeneID" id="54582217"/>
<evidence type="ECO:0000313" key="3">
    <source>
        <dbReference type="EMBL" id="KAF2250350.1"/>
    </source>
</evidence>
<dbReference type="AlphaFoldDB" id="A0A6A6ILC9"/>
<feature type="signal peptide" evidence="2">
    <location>
        <begin position="1"/>
        <end position="19"/>
    </location>
</feature>
<keyword evidence="2" id="KW-0732">Signal</keyword>